<gene>
    <name evidence="1" type="ORF">ACFO1S_27190</name>
</gene>
<proteinExistence type="predicted"/>
<keyword evidence="2" id="KW-1185">Reference proteome</keyword>
<evidence type="ECO:0000313" key="1">
    <source>
        <dbReference type="EMBL" id="MFC4307115.1"/>
    </source>
</evidence>
<name>A0ABV8SIM2_9BACL</name>
<dbReference type="RefSeq" id="WP_204604546.1">
    <property type="nucleotide sequence ID" value="NZ_JBHSED010000071.1"/>
</dbReference>
<evidence type="ECO:0008006" key="3">
    <source>
        <dbReference type="Google" id="ProtNLM"/>
    </source>
</evidence>
<reference evidence="2" key="1">
    <citation type="journal article" date="2019" name="Int. J. Syst. Evol. Microbiol.">
        <title>The Global Catalogue of Microorganisms (GCM) 10K type strain sequencing project: providing services to taxonomists for standard genome sequencing and annotation.</title>
        <authorList>
            <consortium name="The Broad Institute Genomics Platform"/>
            <consortium name="The Broad Institute Genome Sequencing Center for Infectious Disease"/>
            <person name="Wu L."/>
            <person name="Ma J."/>
        </authorList>
    </citation>
    <scope>NUCLEOTIDE SEQUENCE [LARGE SCALE GENOMIC DNA]</scope>
    <source>
        <strain evidence="2">CGMCC 4.1641</strain>
    </source>
</reference>
<dbReference type="EMBL" id="JBHSED010000071">
    <property type="protein sequence ID" value="MFC4307115.1"/>
    <property type="molecule type" value="Genomic_DNA"/>
</dbReference>
<accession>A0ABV8SIM2</accession>
<dbReference type="Proteomes" id="UP001595755">
    <property type="component" value="Unassembled WGS sequence"/>
</dbReference>
<sequence>MSKAAEETWMAPYRIIRGEIPKGAEELPQTDMADSEKLLAFLSKIGAELKSPAAQVTGSLFMKRYGLLVAGAMHGYMRRRQAMDLSPERVTLAWREGELSFRVDGELALLTESGPDSTKSAVSAGYLDRLFAEQVCFALTSIARTCRNAERKLWATLSYSLYYWTTAWLSEPGLGKGESQFIQQDYAELLSPGGADRFPGMSGNPLTGRFRMAAVPGKPDGRLAIRSECCLLYCLPGKDRHCLTCPRITDEQRLAKLQSAT</sequence>
<organism evidence="1 2">
    <name type="scientific">Cohnella boryungensis</name>
    <dbReference type="NCBI Taxonomy" id="768479"/>
    <lineage>
        <taxon>Bacteria</taxon>
        <taxon>Bacillati</taxon>
        <taxon>Bacillota</taxon>
        <taxon>Bacilli</taxon>
        <taxon>Bacillales</taxon>
        <taxon>Paenibacillaceae</taxon>
        <taxon>Cohnella</taxon>
    </lineage>
</organism>
<comment type="caution">
    <text evidence="1">The sequence shown here is derived from an EMBL/GenBank/DDBJ whole genome shotgun (WGS) entry which is preliminary data.</text>
</comment>
<protein>
    <recommendedName>
        <fullName evidence="3">Ferric iron reductase protein FhuF</fullName>
    </recommendedName>
</protein>
<evidence type="ECO:0000313" key="2">
    <source>
        <dbReference type="Proteomes" id="UP001595755"/>
    </source>
</evidence>